<gene>
    <name evidence="5" type="ORF">EJB05_00918</name>
</gene>
<protein>
    <recommendedName>
        <fullName evidence="4">PUM-HD domain-containing protein</fullName>
    </recommendedName>
</protein>
<dbReference type="SUPFAM" id="SSF48371">
    <property type="entry name" value="ARM repeat"/>
    <property type="match status" value="1"/>
</dbReference>
<accession>A0A5J9WNB5</accession>
<keyword evidence="1" id="KW-0677">Repeat</keyword>
<evidence type="ECO:0000256" key="2">
    <source>
        <dbReference type="ARBA" id="ARBA00022845"/>
    </source>
</evidence>
<evidence type="ECO:0000313" key="6">
    <source>
        <dbReference type="Proteomes" id="UP000324897"/>
    </source>
</evidence>
<dbReference type="InterPro" id="IPR033133">
    <property type="entry name" value="PUM-HD"/>
</dbReference>
<dbReference type="Pfam" id="PF00806">
    <property type="entry name" value="PUF"/>
    <property type="match status" value="7"/>
</dbReference>
<feature type="repeat" description="Pumilio" evidence="3">
    <location>
        <begin position="39"/>
        <end position="74"/>
    </location>
</feature>
<reference evidence="5 6" key="1">
    <citation type="journal article" date="2019" name="Sci. Rep.">
        <title>A high-quality genome of Eragrostis curvula grass provides insights into Poaceae evolution and supports new strategies to enhance forage quality.</title>
        <authorList>
            <person name="Carballo J."/>
            <person name="Santos B.A.C.M."/>
            <person name="Zappacosta D."/>
            <person name="Garbus I."/>
            <person name="Selva J.P."/>
            <person name="Gallo C.A."/>
            <person name="Diaz A."/>
            <person name="Albertini E."/>
            <person name="Caccamo M."/>
            <person name="Echenique V."/>
        </authorList>
    </citation>
    <scope>NUCLEOTIDE SEQUENCE [LARGE SCALE GENOMIC DNA]</scope>
    <source>
        <strain evidence="6">cv. Victoria</strain>
        <tissue evidence="5">Leaf</tissue>
    </source>
</reference>
<evidence type="ECO:0000313" key="5">
    <source>
        <dbReference type="EMBL" id="TVU49601.1"/>
    </source>
</evidence>
<keyword evidence="2" id="KW-0810">Translation regulation</keyword>
<dbReference type="Gene3D" id="1.25.10.10">
    <property type="entry name" value="Leucine-rich Repeat Variant"/>
    <property type="match status" value="1"/>
</dbReference>
<dbReference type="SMART" id="SM00025">
    <property type="entry name" value="Pumilio"/>
    <property type="match status" value="7"/>
</dbReference>
<dbReference type="PROSITE" id="PS50302">
    <property type="entry name" value="PUM"/>
    <property type="match status" value="5"/>
</dbReference>
<organism evidence="5 6">
    <name type="scientific">Eragrostis curvula</name>
    <name type="common">weeping love grass</name>
    <dbReference type="NCBI Taxonomy" id="38414"/>
    <lineage>
        <taxon>Eukaryota</taxon>
        <taxon>Viridiplantae</taxon>
        <taxon>Streptophyta</taxon>
        <taxon>Embryophyta</taxon>
        <taxon>Tracheophyta</taxon>
        <taxon>Spermatophyta</taxon>
        <taxon>Magnoliopsida</taxon>
        <taxon>Liliopsida</taxon>
        <taxon>Poales</taxon>
        <taxon>Poaceae</taxon>
        <taxon>PACMAD clade</taxon>
        <taxon>Chloridoideae</taxon>
        <taxon>Eragrostideae</taxon>
        <taxon>Eragrostidinae</taxon>
        <taxon>Eragrostis</taxon>
    </lineage>
</organism>
<evidence type="ECO:0000256" key="1">
    <source>
        <dbReference type="ARBA" id="ARBA00022737"/>
    </source>
</evidence>
<dbReference type="PROSITE" id="PS50303">
    <property type="entry name" value="PUM_HD"/>
    <property type="match status" value="1"/>
</dbReference>
<dbReference type="EMBL" id="RWGY01000002">
    <property type="protein sequence ID" value="TVU49601.1"/>
    <property type="molecule type" value="Genomic_DNA"/>
</dbReference>
<dbReference type="InterPro" id="IPR016024">
    <property type="entry name" value="ARM-type_fold"/>
</dbReference>
<evidence type="ECO:0000256" key="3">
    <source>
        <dbReference type="PROSITE-ProRule" id="PRU00317"/>
    </source>
</evidence>
<dbReference type="OrthoDB" id="639054at2759"/>
<dbReference type="AlphaFoldDB" id="A0A5J9WNB5"/>
<name>A0A5J9WNB5_9POAL</name>
<dbReference type="GO" id="GO:0005737">
    <property type="term" value="C:cytoplasm"/>
    <property type="evidence" value="ECO:0007669"/>
    <property type="project" value="TreeGrafter"/>
</dbReference>
<feature type="domain" description="PUM-HD" evidence="4">
    <location>
        <begin position="1"/>
        <end position="287"/>
    </location>
</feature>
<feature type="repeat" description="Pumilio" evidence="3">
    <location>
        <begin position="75"/>
        <end position="110"/>
    </location>
</feature>
<dbReference type="CDD" id="cd07920">
    <property type="entry name" value="Pumilio"/>
    <property type="match status" value="1"/>
</dbReference>
<feature type="repeat" description="Pumilio" evidence="3">
    <location>
        <begin position="111"/>
        <end position="147"/>
    </location>
</feature>
<keyword evidence="6" id="KW-1185">Reference proteome</keyword>
<dbReference type="InterPro" id="IPR001313">
    <property type="entry name" value="Pumilio_RNA-bd_rpt"/>
</dbReference>
<dbReference type="InterPro" id="IPR033712">
    <property type="entry name" value="Pumilio_RNA-bd"/>
</dbReference>
<dbReference type="PANTHER" id="PTHR12537:SF187">
    <property type="entry name" value="OS04G0276200 PROTEIN"/>
    <property type="match status" value="1"/>
</dbReference>
<dbReference type="InterPro" id="IPR011989">
    <property type="entry name" value="ARM-like"/>
</dbReference>
<dbReference type="GO" id="GO:0003729">
    <property type="term" value="F:mRNA binding"/>
    <property type="evidence" value="ECO:0007669"/>
    <property type="project" value="TreeGrafter"/>
</dbReference>
<comment type="caution">
    <text evidence="5">The sequence shown here is derived from an EMBL/GenBank/DDBJ whole genome shotgun (WGS) entry which is preliminary data.</text>
</comment>
<dbReference type="Proteomes" id="UP000324897">
    <property type="component" value="Chromosome 6"/>
</dbReference>
<feature type="repeat" description="Pumilio" evidence="3">
    <location>
        <begin position="220"/>
        <end position="261"/>
    </location>
</feature>
<dbReference type="GO" id="GO:0006417">
    <property type="term" value="P:regulation of translation"/>
    <property type="evidence" value="ECO:0007669"/>
    <property type="project" value="UniProtKB-KW"/>
</dbReference>
<feature type="non-terminal residue" evidence="5">
    <location>
        <position position="1"/>
    </location>
</feature>
<dbReference type="Gramene" id="TVU49601">
    <property type="protein sequence ID" value="TVU49601"/>
    <property type="gene ID" value="EJB05_00918"/>
</dbReference>
<feature type="repeat" description="Pumilio" evidence="3">
    <location>
        <begin position="148"/>
        <end position="183"/>
    </location>
</feature>
<proteinExistence type="predicted"/>
<dbReference type="PANTHER" id="PTHR12537">
    <property type="entry name" value="RNA BINDING PROTEIN PUMILIO-RELATED"/>
    <property type="match status" value="1"/>
</dbReference>
<sequence length="348" mass="39430">MAKFLLTAVFCSTDRFGSRFIQDNIATATPDEKAMVFVEIIPHVAELVIDAFANYVVQKAIEVGDLDQKIRIAEELDGNIIMCIDDQNANHVVQKCIECMPQEHVLFIYQNIYGHVVELSAHQYGCRVIQRVLEYCNHPSIQKNILSEIMEQIYWLAKDQYGNYVVQHLLQHGARPLRSAIIKTFAGRVVGMSRGKCSSNVIEKCLIHGDYEEKQLIINEVFSSGGEPDALTVMVGDPFANYVVQKVMETCDDWQRQMILRRLKTYLGELSSNAYGRHIVAPLMKLIQTGGKRTSVRSQLIDSCGKLETRPRQLAVTEQTKFRPLSHLLVPVRQARNIGHDAEVLEPD</sequence>
<evidence type="ECO:0000259" key="4">
    <source>
        <dbReference type="PROSITE" id="PS50303"/>
    </source>
</evidence>